<dbReference type="PANTHER" id="PTHR30250">
    <property type="entry name" value="PST FAMILY PREDICTED COLANIC ACID TRANSPORTER"/>
    <property type="match status" value="1"/>
</dbReference>
<proteinExistence type="predicted"/>
<comment type="caution">
    <text evidence="7">The sequence shown here is derived from an EMBL/GenBank/DDBJ whole genome shotgun (WGS) entry which is preliminary data.</text>
</comment>
<feature type="transmembrane region" description="Helical" evidence="6">
    <location>
        <begin position="237"/>
        <end position="261"/>
    </location>
</feature>
<dbReference type="AlphaFoldDB" id="A0A3P1B1Z1"/>
<feature type="transmembrane region" description="Helical" evidence="6">
    <location>
        <begin position="40"/>
        <end position="66"/>
    </location>
</feature>
<comment type="subcellular location">
    <subcellularLocation>
        <location evidence="1">Cell membrane</location>
        <topology evidence="1">Multi-pass membrane protein</topology>
    </subcellularLocation>
</comment>
<dbReference type="Proteomes" id="UP000268372">
    <property type="component" value="Unassembled WGS sequence"/>
</dbReference>
<feature type="transmembrane region" description="Helical" evidence="6">
    <location>
        <begin position="144"/>
        <end position="160"/>
    </location>
</feature>
<evidence type="ECO:0000256" key="4">
    <source>
        <dbReference type="ARBA" id="ARBA00022989"/>
    </source>
</evidence>
<feature type="transmembrane region" description="Helical" evidence="6">
    <location>
        <begin position="282"/>
        <end position="305"/>
    </location>
</feature>
<organism evidence="7 8">
    <name type="scientific">Paenimyroides viscosum</name>
    <dbReference type="NCBI Taxonomy" id="2488729"/>
    <lineage>
        <taxon>Bacteria</taxon>
        <taxon>Pseudomonadati</taxon>
        <taxon>Bacteroidota</taxon>
        <taxon>Flavobacteriia</taxon>
        <taxon>Flavobacteriales</taxon>
        <taxon>Flavobacteriaceae</taxon>
        <taxon>Paenimyroides</taxon>
    </lineage>
</organism>
<keyword evidence="5 6" id="KW-0472">Membrane</keyword>
<evidence type="ECO:0000256" key="3">
    <source>
        <dbReference type="ARBA" id="ARBA00022692"/>
    </source>
</evidence>
<dbReference type="Pfam" id="PF01943">
    <property type="entry name" value="Polysacc_synt"/>
    <property type="match status" value="1"/>
</dbReference>
<keyword evidence="4 6" id="KW-1133">Transmembrane helix</keyword>
<feature type="transmembrane region" description="Helical" evidence="6">
    <location>
        <begin position="166"/>
        <end position="188"/>
    </location>
</feature>
<keyword evidence="8" id="KW-1185">Reference proteome</keyword>
<feature type="transmembrane region" description="Helical" evidence="6">
    <location>
        <begin position="12"/>
        <end position="34"/>
    </location>
</feature>
<dbReference type="OrthoDB" id="9815702at2"/>
<evidence type="ECO:0000256" key="6">
    <source>
        <dbReference type="SAM" id="Phobius"/>
    </source>
</evidence>
<evidence type="ECO:0000313" key="8">
    <source>
        <dbReference type="Proteomes" id="UP000268372"/>
    </source>
</evidence>
<evidence type="ECO:0008006" key="9">
    <source>
        <dbReference type="Google" id="ProtNLM"/>
    </source>
</evidence>
<dbReference type="EMBL" id="RQTJ01000011">
    <property type="protein sequence ID" value="RRA95089.1"/>
    <property type="molecule type" value="Genomic_DNA"/>
</dbReference>
<dbReference type="GO" id="GO:0005886">
    <property type="term" value="C:plasma membrane"/>
    <property type="evidence" value="ECO:0007669"/>
    <property type="project" value="UniProtKB-SubCell"/>
</dbReference>
<evidence type="ECO:0000313" key="7">
    <source>
        <dbReference type="EMBL" id="RRA95089.1"/>
    </source>
</evidence>
<name>A0A3P1B1Z1_9FLAO</name>
<protein>
    <recommendedName>
        <fullName evidence="9">Flippase</fullName>
    </recommendedName>
</protein>
<evidence type="ECO:0000256" key="1">
    <source>
        <dbReference type="ARBA" id="ARBA00004651"/>
    </source>
</evidence>
<dbReference type="InterPro" id="IPR002797">
    <property type="entry name" value="Polysacc_synth"/>
</dbReference>
<keyword evidence="2" id="KW-1003">Cell membrane</keyword>
<feature type="transmembrane region" description="Helical" evidence="6">
    <location>
        <begin position="114"/>
        <end position="132"/>
    </location>
</feature>
<evidence type="ECO:0000256" key="5">
    <source>
        <dbReference type="ARBA" id="ARBA00023136"/>
    </source>
</evidence>
<evidence type="ECO:0000256" key="2">
    <source>
        <dbReference type="ARBA" id="ARBA00022475"/>
    </source>
</evidence>
<reference evidence="7 8" key="1">
    <citation type="submission" date="2018-11" db="EMBL/GenBank/DDBJ databases">
        <title>Flavobacterium sp. nov., YIM 102796 draft genome.</title>
        <authorList>
            <person name="Li G."/>
            <person name="Jiang Y."/>
        </authorList>
    </citation>
    <scope>NUCLEOTIDE SEQUENCE [LARGE SCALE GENOMIC DNA]</scope>
    <source>
        <strain evidence="7 8">YIM 102796</strain>
    </source>
</reference>
<accession>A0A3P1B1Z1</accession>
<dbReference type="RefSeq" id="WP_124899133.1">
    <property type="nucleotide sequence ID" value="NZ_RQTJ01000011.1"/>
</dbReference>
<dbReference type="PANTHER" id="PTHR30250:SF11">
    <property type="entry name" value="O-ANTIGEN TRANSPORTER-RELATED"/>
    <property type="match status" value="1"/>
</dbReference>
<dbReference type="InterPro" id="IPR050833">
    <property type="entry name" value="Poly_Biosynth_Transport"/>
</dbReference>
<gene>
    <name evidence="7" type="ORF">EG242_06710</name>
</gene>
<keyword evidence="3 6" id="KW-0812">Transmembrane</keyword>
<feature type="transmembrane region" description="Helical" evidence="6">
    <location>
        <begin position="87"/>
        <end position="108"/>
    </location>
</feature>
<sequence>MGNQSSIKNILIHGAGQFVNLLAPFLVAFYVIPICGVDKWGIIALVTTVYILLGLIVEFGANLIGVKELSINRLQTAYLKSYIGLNYNYRLICCVVLTVLLIAVFFVLKVDKSYYWGLTWIVAAYYNPIWVYQAQESFKKINNIIFWSKLLYVLGIYFLINKPEDYIYVVGILGLANSLIYAWFYYKIPKNNKLSSKKAIVFIQQNKSIVASNFAISLYTQAPVFIINSILGNTYAGIYKIIDLFLVAFRSYLGVFFNVTYPTYCNLLVTRFNEAKKYLLKMTAFNLLFLLISCVIVILIMPYLIDCFNVTTHVKEGLKLASLLLFLPIIIALNIPFYQTLLFKSKHKNILIISVTALFITLFLGFILTKIYGLYGIILTLYLTEIFVTLCMYIIGKRELNT</sequence>
<feature type="transmembrane region" description="Helical" evidence="6">
    <location>
        <begin position="374"/>
        <end position="395"/>
    </location>
</feature>
<feature type="transmembrane region" description="Helical" evidence="6">
    <location>
        <begin position="209"/>
        <end position="231"/>
    </location>
</feature>
<feature type="transmembrane region" description="Helical" evidence="6">
    <location>
        <begin position="317"/>
        <end position="338"/>
    </location>
</feature>
<feature type="transmembrane region" description="Helical" evidence="6">
    <location>
        <begin position="350"/>
        <end position="368"/>
    </location>
</feature>